<dbReference type="NCBIfam" id="TIGR02486">
    <property type="entry name" value="RDH"/>
    <property type="match status" value="1"/>
</dbReference>
<dbReference type="Pfam" id="PF13486">
    <property type="entry name" value="Dehalogenase"/>
    <property type="match status" value="1"/>
</dbReference>
<dbReference type="InterPro" id="IPR017896">
    <property type="entry name" value="4Fe4S_Fe-S-bd"/>
</dbReference>
<dbReference type="GO" id="GO:0005886">
    <property type="term" value="C:plasma membrane"/>
    <property type="evidence" value="ECO:0007669"/>
    <property type="project" value="UniProtKB-SubCell"/>
</dbReference>
<evidence type="ECO:0000256" key="9">
    <source>
        <dbReference type="ARBA" id="ARBA00029374"/>
    </source>
</evidence>
<evidence type="ECO:0000256" key="8">
    <source>
        <dbReference type="ARBA" id="ARBA00023136"/>
    </source>
</evidence>
<accession>A0A0A7NV50</accession>
<dbReference type="GO" id="GO:0046872">
    <property type="term" value="F:metal ion binding"/>
    <property type="evidence" value="ECO:0007669"/>
    <property type="project" value="UniProtKB-KW"/>
</dbReference>
<dbReference type="SUPFAM" id="SSF54862">
    <property type="entry name" value="4Fe-4S ferredoxins"/>
    <property type="match status" value="1"/>
</dbReference>
<dbReference type="InterPro" id="IPR028894">
    <property type="entry name" value="RDH_dom"/>
</dbReference>
<dbReference type="GO" id="GO:0051539">
    <property type="term" value="F:4 iron, 4 sulfur cluster binding"/>
    <property type="evidence" value="ECO:0007669"/>
    <property type="project" value="UniProtKB-KW"/>
</dbReference>
<evidence type="ECO:0000313" key="11">
    <source>
        <dbReference type="EMBL" id="AIZ97109.1"/>
    </source>
</evidence>
<dbReference type="EMBL" id="KP085026">
    <property type="protein sequence ID" value="AIZ97109.1"/>
    <property type="molecule type" value="Genomic_DNA"/>
</dbReference>
<evidence type="ECO:0000256" key="3">
    <source>
        <dbReference type="ARBA" id="ARBA00022485"/>
    </source>
</evidence>
<keyword evidence="8" id="KW-0472">Membrane</keyword>
<keyword evidence="7" id="KW-0411">Iron-sulfur</keyword>
<evidence type="ECO:0000256" key="5">
    <source>
        <dbReference type="ARBA" id="ARBA00022729"/>
    </source>
</evidence>
<keyword evidence="3" id="KW-0004">4Fe-4S</keyword>
<evidence type="ECO:0000256" key="2">
    <source>
        <dbReference type="ARBA" id="ARBA00022475"/>
    </source>
</evidence>
<gene>
    <name evidence="11" type="primary">rdhA27</name>
</gene>
<feature type="domain" description="4Fe-4S ferredoxin-type" evidence="10">
    <location>
        <begin position="477"/>
        <end position="506"/>
    </location>
</feature>
<evidence type="ECO:0000256" key="4">
    <source>
        <dbReference type="ARBA" id="ARBA00022723"/>
    </source>
</evidence>
<dbReference type="PROSITE" id="PS51318">
    <property type="entry name" value="TAT"/>
    <property type="match status" value="1"/>
</dbReference>
<organism evidence="11">
    <name type="scientific">Dehalococcoides mccartyi</name>
    <dbReference type="NCBI Taxonomy" id="61435"/>
    <lineage>
        <taxon>Bacteria</taxon>
        <taxon>Bacillati</taxon>
        <taxon>Chloroflexota</taxon>
        <taxon>Dehalococcoidia</taxon>
        <taxon>Dehalococcoidales</taxon>
        <taxon>Dehalococcoidaceae</taxon>
        <taxon>Dehalococcoides</taxon>
    </lineage>
</organism>
<dbReference type="Pfam" id="PF12838">
    <property type="entry name" value="Fer4_7"/>
    <property type="match status" value="1"/>
</dbReference>
<keyword evidence="2" id="KW-1003">Cell membrane</keyword>
<name>A0A0A7NV50_9CHLR</name>
<dbReference type="NCBIfam" id="TIGR01409">
    <property type="entry name" value="TAT_signal_seq"/>
    <property type="match status" value="1"/>
</dbReference>
<dbReference type="PROSITE" id="PS00198">
    <property type="entry name" value="4FE4S_FER_1"/>
    <property type="match status" value="2"/>
</dbReference>
<keyword evidence="4" id="KW-0479">Metal-binding</keyword>
<dbReference type="InterPro" id="IPR006311">
    <property type="entry name" value="TAT_signal"/>
</dbReference>
<comment type="subcellular location">
    <subcellularLocation>
        <location evidence="1">Cell membrane</location>
    </subcellularLocation>
</comment>
<keyword evidence="5" id="KW-0732">Signal</keyword>
<proteinExistence type="predicted"/>
<comment type="cofactor">
    <cofactor evidence="9">
        <name>corrinoid</name>
        <dbReference type="ChEBI" id="CHEBI:33913"/>
    </cofactor>
</comment>
<dbReference type="PROSITE" id="PS51379">
    <property type="entry name" value="4FE4S_FER_2"/>
    <property type="match status" value="2"/>
</dbReference>
<evidence type="ECO:0000256" key="1">
    <source>
        <dbReference type="ARBA" id="ARBA00004236"/>
    </source>
</evidence>
<reference evidence="11" key="1">
    <citation type="submission" date="2014-10" db="EMBL/GenBank/DDBJ databases">
        <title>Reductive dehalogenase homologous genes as biomarkers for distinguishing populations of Dehalococcoides in mixed dechlorinating cultures and in groundwater.</title>
        <authorList>
            <person name="Perez-De-Mora A."/>
            <person name="Zila A."/>
            <person name="Mcmaster M.L."/>
            <person name="Liang X."/>
            <person name="Dworatzek S."/>
            <person name="Edwards E.A."/>
        </authorList>
    </citation>
    <scope>NUCLEOTIDE SEQUENCE</scope>
</reference>
<keyword evidence="6" id="KW-0408">Iron</keyword>
<evidence type="ECO:0000256" key="6">
    <source>
        <dbReference type="ARBA" id="ARBA00023004"/>
    </source>
</evidence>
<dbReference type="InterPro" id="IPR019546">
    <property type="entry name" value="TAT_signal_bac_arc"/>
</dbReference>
<feature type="domain" description="4Fe-4S ferredoxin-type" evidence="10">
    <location>
        <begin position="431"/>
        <end position="463"/>
    </location>
</feature>
<sequence>MRYFKSMSEKYHSTVTRRDFMKRLGLAGAGAGALGAAVLAENNLPHEFKDVDDLLSAGKALEGDHANKVNNEPWWVTTRDHEDPTCNIDWSLIKRYSGWNNQGAYFLPEDYLSPTYTGRRHTIVDSSLEIKLQGKKYRDSAWIKSGIDWMKENIDPDYDPGELGYGDRREDALIYAATNGSHNCWENPLYGRYEGSRPYLSMRTMNGINGLHEFGHADIKTTNYPKWEGTPEENLLIMRTAARYFGASSVGAIKITDNVKKIFYTKAQPFILGPWYTITNMAEYIEYPVPVDNYAIPIVFEDVPADQGHYSYKRFGGDDKIVVPNALENIFTYTIMLPEKRFKYAHSVPMDPCSCIAYPLFSEAEARIQQFIAGLGYNSMGGGVEAWGPGGAFGNLSGLGEQSRVSSTIEPRYGSNTKGSLRMLTDLPLAPTKPIDAGIREFCKTCGICAEHCPTQAISHEGPRYDSPHWDCVSGYEGWHLDYHKCINCTICEAVCPFFTMSNNSWVHNLVKSTVATTPVFNGFFKNMEEAFGYGPRYSPSRDEWWASENPIRGASVDIF</sequence>
<dbReference type="AlphaFoldDB" id="A0A0A7NV50"/>
<protein>
    <submittedName>
        <fullName evidence="11">Reductive dehalogenase-like protein KB1rdhA27</fullName>
    </submittedName>
</protein>
<evidence type="ECO:0000259" key="10">
    <source>
        <dbReference type="PROSITE" id="PS51379"/>
    </source>
</evidence>
<dbReference type="InterPro" id="IPR017900">
    <property type="entry name" value="4Fe4S_Fe_S_CS"/>
</dbReference>
<evidence type="ECO:0000256" key="7">
    <source>
        <dbReference type="ARBA" id="ARBA00023014"/>
    </source>
</evidence>
<dbReference type="InterPro" id="IPR012832">
    <property type="entry name" value="RDH"/>
</dbReference>
<dbReference type="Gene3D" id="3.30.70.20">
    <property type="match status" value="1"/>
</dbReference>